<dbReference type="eggNOG" id="COG4708">
    <property type="taxonomic scope" value="Bacteria"/>
</dbReference>
<dbReference type="PANTHER" id="PTHR40044:SF1">
    <property type="entry name" value="INTEGRAL MEMBRANE PROTEIN"/>
    <property type="match status" value="1"/>
</dbReference>
<reference evidence="2 3" key="1">
    <citation type="journal article" date="2014" name="Int. J. Syst. Evol. Microbiol.">
        <title>Phylogenomics and the dynamic genome evolution of the genus Streptococcus.</title>
        <authorList>
            <consortium name="The Broad Institute Genome Sequencing Platform"/>
            <person name="Richards V.P."/>
            <person name="Palmer S.R."/>
            <person name="Pavinski Bitar P.D."/>
            <person name="Qin X."/>
            <person name="Weinstock G.M."/>
            <person name="Highlander S.K."/>
            <person name="Town C.D."/>
            <person name="Burne R.A."/>
            <person name="Stanhope M.J."/>
        </authorList>
    </citation>
    <scope>NUCLEOTIDE SEQUENCE [LARGE SCALE GENOMIC DNA]</scope>
    <source>
        <strain evidence="2 3">NCTC 11558</strain>
    </source>
</reference>
<dbReference type="PANTHER" id="PTHR40044">
    <property type="entry name" value="INTEGRAL MEMBRANE PROTEIN-RELATED"/>
    <property type="match status" value="1"/>
</dbReference>
<evidence type="ECO:0000313" key="3">
    <source>
        <dbReference type="Proteomes" id="UP000003573"/>
    </source>
</evidence>
<sequence>MKNLTLRDMTQIALVAAIYVVLTAMPPLNAISYGAYQFRISEMMNFLAFYNRKYIIGVTLGCMIANAISPQSLGLIDVIVGGGSTLVFLTLGVLFFEKYCHSYLFKGLINKGFFFFSLFFAASMVTIAWELHVILKLPFLLTWFTTAVGELASLLVGAIVVDKLARYINFKQ</sequence>
<protein>
    <submittedName>
        <fullName evidence="2">QueT transporter</fullName>
    </submittedName>
</protein>
<organism evidence="2 3">
    <name type="scientific">Streptococcus macacae NCTC 11558</name>
    <dbReference type="NCBI Taxonomy" id="764298"/>
    <lineage>
        <taxon>Bacteria</taxon>
        <taxon>Bacillati</taxon>
        <taxon>Bacillota</taxon>
        <taxon>Bacilli</taxon>
        <taxon>Lactobacillales</taxon>
        <taxon>Streptococcaceae</taxon>
        <taxon>Streptococcus</taxon>
    </lineage>
</organism>
<feature type="transmembrane region" description="Helical" evidence="1">
    <location>
        <begin position="78"/>
        <end position="96"/>
    </location>
</feature>
<keyword evidence="3" id="KW-1185">Reference proteome</keyword>
<dbReference type="RefSeq" id="WP_003081667.1">
    <property type="nucleotide sequence ID" value="NZ_AEUW02000001.1"/>
</dbReference>
<dbReference type="Pfam" id="PF06177">
    <property type="entry name" value="QueT"/>
    <property type="match status" value="1"/>
</dbReference>
<name>G5JWK5_9STRE</name>
<dbReference type="OrthoDB" id="1706970at2"/>
<keyword evidence="1" id="KW-0812">Transmembrane</keyword>
<feature type="transmembrane region" description="Helical" evidence="1">
    <location>
        <begin position="108"/>
        <end position="129"/>
    </location>
</feature>
<dbReference type="AlphaFoldDB" id="G5JWK5"/>
<comment type="caution">
    <text evidence="2">The sequence shown here is derived from an EMBL/GenBank/DDBJ whole genome shotgun (WGS) entry which is preliminary data.</text>
</comment>
<evidence type="ECO:0000256" key="1">
    <source>
        <dbReference type="SAM" id="Phobius"/>
    </source>
</evidence>
<dbReference type="Proteomes" id="UP000003573">
    <property type="component" value="Unassembled WGS sequence"/>
</dbReference>
<dbReference type="PIRSF" id="PIRSF031501">
    <property type="entry name" value="QueT"/>
    <property type="match status" value="1"/>
</dbReference>
<gene>
    <name evidence="2" type="ORF">STRMA_0977</name>
</gene>
<feature type="transmembrane region" description="Helical" evidence="1">
    <location>
        <begin position="12"/>
        <end position="33"/>
    </location>
</feature>
<feature type="transmembrane region" description="Helical" evidence="1">
    <location>
        <begin position="141"/>
        <end position="161"/>
    </location>
</feature>
<evidence type="ECO:0000313" key="2">
    <source>
        <dbReference type="EMBL" id="EHJ52982.1"/>
    </source>
</evidence>
<proteinExistence type="predicted"/>
<dbReference type="EMBL" id="AEUW02000001">
    <property type="protein sequence ID" value="EHJ52982.1"/>
    <property type="molecule type" value="Genomic_DNA"/>
</dbReference>
<keyword evidence="1" id="KW-0472">Membrane</keyword>
<dbReference type="STRING" id="764298.STRMA_0977"/>
<keyword evidence="1" id="KW-1133">Transmembrane helix</keyword>
<dbReference type="InterPro" id="IPR010387">
    <property type="entry name" value="QueT"/>
</dbReference>
<accession>G5JWK5</accession>